<dbReference type="Proteomes" id="UP000008631">
    <property type="component" value="Chromosome"/>
</dbReference>
<accession>E8R5J9</accession>
<evidence type="ECO:0000256" key="10">
    <source>
        <dbReference type="ARBA" id="ARBA00023027"/>
    </source>
</evidence>
<feature type="region of interest" description="Disordered" evidence="16">
    <location>
        <begin position="699"/>
        <end position="770"/>
    </location>
</feature>
<feature type="binding site" evidence="14">
    <location>
        <begin position="42"/>
        <end position="46"/>
    </location>
    <ligand>
        <name>NAD(+)</name>
        <dbReference type="ChEBI" id="CHEBI:57540"/>
    </ligand>
</feature>
<dbReference type="NCBIfam" id="NF005932">
    <property type="entry name" value="PRK07956.1"/>
    <property type="match status" value="1"/>
</dbReference>
<dbReference type="GO" id="GO:0006281">
    <property type="term" value="P:DNA repair"/>
    <property type="evidence" value="ECO:0007669"/>
    <property type="project" value="UniProtKB-KW"/>
</dbReference>
<dbReference type="GO" id="GO:0006260">
    <property type="term" value="P:DNA replication"/>
    <property type="evidence" value="ECO:0007669"/>
    <property type="project" value="UniProtKB-KW"/>
</dbReference>
<feature type="domain" description="BRCT" evidence="17">
    <location>
        <begin position="604"/>
        <end position="677"/>
    </location>
</feature>
<dbReference type="SUPFAM" id="SSF50249">
    <property type="entry name" value="Nucleic acid-binding proteins"/>
    <property type="match status" value="1"/>
</dbReference>
<dbReference type="PROSITE" id="PS01055">
    <property type="entry name" value="DNA_LIGASE_N1"/>
    <property type="match status" value="1"/>
</dbReference>
<protein>
    <recommendedName>
        <fullName evidence="3 14">DNA ligase</fullName>
        <ecNumber evidence="2 14">6.5.1.2</ecNumber>
    </recommendedName>
    <alternativeName>
        <fullName evidence="14">Polydeoxyribonucleotide synthase [NAD(+)]</fullName>
    </alternativeName>
</protein>
<dbReference type="Pfam" id="PF00533">
    <property type="entry name" value="BRCT"/>
    <property type="match status" value="1"/>
</dbReference>
<dbReference type="Pfam" id="PF01653">
    <property type="entry name" value="DNA_ligase_aden"/>
    <property type="match status" value="1"/>
</dbReference>
<evidence type="ECO:0000256" key="8">
    <source>
        <dbReference type="ARBA" id="ARBA00022833"/>
    </source>
</evidence>
<dbReference type="FunCoup" id="E8R5J9">
    <property type="interactions" value="367"/>
</dbReference>
<comment type="catalytic activity">
    <reaction evidence="12 14 15">
        <text>NAD(+) + (deoxyribonucleotide)n-3'-hydroxyl + 5'-phospho-(deoxyribonucleotide)m = (deoxyribonucleotide)n+m + AMP + beta-nicotinamide D-nucleotide.</text>
        <dbReference type="EC" id="6.5.1.2"/>
    </reaction>
</comment>
<dbReference type="Gene3D" id="2.40.50.140">
    <property type="entry name" value="Nucleic acid-binding proteins"/>
    <property type="match status" value="1"/>
</dbReference>
<evidence type="ECO:0000256" key="14">
    <source>
        <dbReference type="HAMAP-Rule" id="MF_01588"/>
    </source>
</evidence>
<dbReference type="eggNOG" id="COG0272">
    <property type="taxonomic scope" value="Bacteria"/>
</dbReference>
<dbReference type="InParanoid" id="E8R5J9"/>
<keyword evidence="11 14" id="KW-0234">DNA repair</keyword>
<dbReference type="STRING" id="575540.Isop_1161"/>
<dbReference type="Gene3D" id="1.10.287.610">
    <property type="entry name" value="Helix hairpin bin"/>
    <property type="match status" value="1"/>
</dbReference>
<dbReference type="SUPFAM" id="SSF56091">
    <property type="entry name" value="DNA ligase/mRNA capping enzyme, catalytic domain"/>
    <property type="match status" value="1"/>
</dbReference>
<evidence type="ECO:0000256" key="1">
    <source>
        <dbReference type="ARBA" id="ARBA00004067"/>
    </source>
</evidence>
<evidence type="ECO:0000256" key="6">
    <source>
        <dbReference type="ARBA" id="ARBA00022723"/>
    </source>
</evidence>
<comment type="similarity">
    <text evidence="13 14">Belongs to the NAD-dependent DNA ligase family. LigA subfamily.</text>
</comment>
<keyword evidence="19" id="KW-1185">Reference proteome</keyword>
<feature type="binding site" evidence="14">
    <location>
        <position position="185"/>
    </location>
    <ligand>
        <name>NAD(+)</name>
        <dbReference type="ChEBI" id="CHEBI:57540"/>
    </ligand>
</feature>
<organism evidence="18 19">
    <name type="scientific">Isosphaera pallida (strain ATCC 43644 / DSM 9630 / IS1B)</name>
    <dbReference type="NCBI Taxonomy" id="575540"/>
    <lineage>
        <taxon>Bacteria</taxon>
        <taxon>Pseudomonadati</taxon>
        <taxon>Planctomycetota</taxon>
        <taxon>Planctomycetia</taxon>
        <taxon>Isosphaerales</taxon>
        <taxon>Isosphaeraceae</taxon>
        <taxon>Isosphaera</taxon>
    </lineage>
</organism>
<dbReference type="GO" id="GO:0046872">
    <property type="term" value="F:metal ion binding"/>
    <property type="evidence" value="ECO:0007669"/>
    <property type="project" value="UniProtKB-KW"/>
</dbReference>
<dbReference type="InterPro" id="IPR001357">
    <property type="entry name" value="BRCT_dom"/>
</dbReference>
<dbReference type="EC" id="6.5.1.2" evidence="2 14"/>
<dbReference type="FunFam" id="1.10.150.20:FF:000007">
    <property type="entry name" value="DNA ligase"/>
    <property type="match status" value="1"/>
</dbReference>
<name>E8R5J9_ISOPI</name>
<dbReference type="InterPro" id="IPR018239">
    <property type="entry name" value="DNA_ligase_AS"/>
</dbReference>
<dbReference type="InterPro" id="IPR004150">
    <property type="entry name" value="NAD_DNA_ligase_OB"/>
</dbReference>
<dbReference type="SMART" id="SM00532">
    <property type="entry name" value="LIGANc"/>
    <property type="match status" value="1"/>
</dbReference>
<feature type="binding site" evidence="14">
    <location>
        <position position="123"/>
    </location>
    <ligand>
        <name>NAD(+)</name>
        <dbReference type="ChEBI" id="CHEBI:57540"/>
    </ligand>
</feature>
<dbReference type="InterPro" id="IPR033136">
    <property type="entry name" value="DNA_ligase_CS"/>
</dbReference>
<dbReference type="GO" id="GO:0003677">
    <property type="term" value="F:DNA binding"/>
    <property type="evidence" value="ECO:0007669"/>
    <property type="project" value="InterPro"/>
</dbReference>
<comment type="caution">
    <text evidence="14">Lacks conserved residue(s) required for the propagation of feature annotation.</text>
</comment>
<gene>
    <name evidence="14" type="primary">ligA</name>
    <name evidence="18" type="ordered locus">Isop_1161</name>
</gene>
<dbReference type="AlphaFoldDB" id="E8R5J9"/>
<comment type="function">
    <text evidence="1 14">DNA ligase that catalyzes the formation of phosphodiester linkages between 5'-phosphoryl and 3'-hydroxyl groups in double-stranded DNA using NAD as a coenzyme and as the energy source for the reaction. It is essential for DNA replication and repair of damaged DNA.</text>
</comment>
<dbReference type="Gene3D" id="1.10.150.20">
    <property type="entry name" value="5' to 3' exonuclease, C-terminal subdomain"/>
    <property type="match status" value="2"/>
</dbReference>
<evidence type="ECO:0000256" key="3">
    <source>
        <dbReference type="ARBA" id="ARBA00013308"/>
    </source>
</evidence>
<dbReference type="InterPro" id="IPR041663">
    <property type="entry name" value="DisA/LigA_HHH"/>
</dbReference>
<dbReference type="EMBL" id="CP002353">
    <property type="protein sequence ID" value="ADV61748.1"/>
    <property type="molecule type" value="Genomic_DNA"/>
</dbReference>
<dbReference type="InterPro" id="IPR010994">
    <property type="entry name" value="RuvA_2-like"/>
</dbReference>
<dbReference type="PANTHER" id="PTHR23389">
    <property type="entry name" value="CHROMOSOME TRANSMISSION FIDELITY FACTOR 18"/>
    <property type="match status" value="1"/>
</dbReference>
<dbReference type="InterPro" id="IPR036420">
    <property type="entry name" value="BRCT_dom_sf"/>
</dbReference>
<feature type="binding site" evidence="14">
    <location>
        <position position="325"/>
    </location>
    <ligand>
        <name>NAD(+)</name>
        <dbReference type="ChEBI" id="CHEBI:57540"/>
    </ligand>
</feature>
<reference evidence="18 19" key="1">
    <citation type="journal article" date="2011" name="Stand. Genomic Sci.">
        <title>Complete genome sequence of Isosphaera pallida type strain (IS1B).</title>
        <authorList>
            <consortium name="US DOE Joint Genome Institute (JGI-PGF)"/>
            <person name="Goker M."/>
            <person name="Cleland D."/>
            <person name="Saunders E."/>
            <person name="Lapidus A."/>
            <person name="Nolan M."/>
            <person name="Lucas S."/>
            <person name="Hammon N."/>
            <person name="Deshpande S."/>
            <person name="Cheng J.F."/>
            <person name="Tapia R."/>
            <person name="Han C."/>
            <person name="Goodwin L."/>
            <person name="Pitluck S."/>
            <person name="Liolios K."/>
            <person name="Pagani I."/>
            <person name="Ivanova N."/>
            <person name="Mavromatis K."/>
            <person name="Pati A."/>
            <person name="Chen A."/>
            <person name="Palaniappan K."/>
            <person name="Land M."/>
            <person name="Hauser L."/>
            <person name="Chang Y.J."/>
            <person name="Jeffries C.D."/>
            <person name="Detter J.C."/>
            <person name="Beck B."/>
            <person name="Woyke T."/>
            <person name="Bristow J."/>
            <person name="Eisen J.A."/>
            <person name="Markowitz V."/>
            <person name="Hugenholtz P."/>
            <person name="Kyrpides N.C."/>
            <person name="Klenk H.P."/>
        </authorList>
    </citation>
    <scope>NUCLEOTIDE SEQUENCE [LARGE SCALE GENOMIC DNA]</scope>
    <source>
        <strain evidence="19">ATCC 43644 / DSM 9630 / IS1B</strain>
    </source>
</reference>
<evidence type="ECO:0000256" key="4">
    <source>
        <dbReference type="ARBA" id="ARBA00022598"/>
    </source>
</evidence>
<dbReference type="RefSeq" id="WP_013564037.1">
    <property type="nucleotide sequence ID" value="NC_014962.1"/>
</dbReference>
<dbReference type="InterPro" id="IPR003583">
    <property type="entry name" value="Hlx-hairpin-Hlx_DNA-bd_motif"/>
</dbReference>
<keyword evidence="9 14" id="KW-0460">Magnesium</keyword>
<feature type="binding site" evidence="14">
    <location>
        <position position="146"/>
    </location>
    <ligand>
        <name>NAD(+)</name>
        <dbReference type="ChEBI" id="CHEBI:57540"/>
    </ligand>
</feature>
<dbReference type="InterPro" id="IPR013840">
    <property type="entry name" value="DNAligase_N"/>
</dbReference>
<feature type="binding site" evidence="14">
    <location>
        <position position="301"/>
    </location>
    <ligand>
        <name>NAD(+)</name>
        <dbReference type="ChEBI" id="CHEBI:57540"/>
    </ligand>
</feature>
<keyword evidence="6 14" id="KW-0479">Metal-binding</keyword>
<dbReference type="OrthoDB" id="9759736at2"/>
<sequence length="896" mass="97763">MTTSLLVPTTDDPIRDRIERLRREIEHHNRLYYVEAAPVISDAEYDRLVKDLEALEAERPDLVTPDSPTQRVGGAPLGEFITVEHTVPMLSIDNAYSEAELREWATRVRKGLTSTEPIHYVVELKIDGVAIGLRYENGRLVRAVTRGDGERGDDITANARTIHDIPLVLDERRTPAPEVLEVRGEVFMTESELARLNQLRREAGEPPYANSRNLTTGTLKQLDPRQVAKRRLRFTTHGLGETRGLELRSYWAILERLRDWGLPIGPHHARYDDIEAVWRHIQTWKIQRASLDFRTDGVVVKVDDLGQRERLGTRSKSPRWALAFKYDAEQAITKVRGVTIQVGKTGKLTPVAELEPVLLAGTIVKRASLHNPEEIARKDVRIGDTVVVEKAGEIIPQVVRVRTEDRDGTEQPFVFPTRCPCDRADVVKPPGEVDVRCPIPALQCHRQFKEWLAWFAHRDAMDIDGLGEKLIDQLVERGLVKTPADLYRLDVPTLAALDRMGKKSAENLVKAIAASKSRSLDRLLVGLTIRHVGVGSAETLARKFGTLEALRAATIDELKAVPDIGEIVAESVFQYLRDPANIAMIDDLLSVGVSPTAPPVIVARAGLPLAGKTVVLTGTLPTLKRSAAEDLIKSLGGKVSGSVSKTTSLVVAGADAGSKLVNALKLGVTVIDEATLLALANPTQPPVEFIVGEPHLKPATPLEREESPRQPDALVPPVSENQTCTPEPARSGDASVAPAPPHTAEPIAEPARSGDASVTPAPSPVATESKSLEGQQVLILGHFVKPWTQPKLAEWIKARRGVVTQSPGRATLALVGTKPSATKLAEVDARQVIRLDLITMLSRYGDPAVAVPTAAASQVEQAVEAASPTSPVRRARSGKASHVPSGQDRLLFPIED</sequence>
<dbReference type="FunFam" id="3.30.470.30:FF:000001">
    <property type="entry name" value="DNA ligase"/>
    <property type="match status" value="1"/>
</dbReference>
<evidence type="ECO:0000256" key="5">
    <source>
        <dbReference type="ARBA" id="ARBA00022705"/>
    </source>
</evidence>
<dbReference type="Gene3D" id="6.20.10.30">
    <property type="match status" value="1"/>
</dbReference>
<dbReference type="InterPro" id="IPR012340">
    <property type="entry name" value="NA-bd_OB-fold"/>
</dbReference>
<dbReference type="GO" id="GO:0005829">
    <property type="term" value="C:cytosol"/>
    <property type="evidence" value="ECO:0007669"/>
    <property type="project" value="TreeGrafter"/>
</dbReference>
<dbReference type="NCBIfam" id="TIGR00575">
    <property type="entry name" value="dnlj"/>
    <property type="match status" value="1"/>
</dbReference>
<dbReference type="SMART" id="SM00278">
    <property type="entry name" value="HhH1"/>
    <property type="match status" value="3"/>
</dbReference>
<dbReference type="InterPro" id="IPR013839">
    <property type="entry name" value="DNAligase_adenylation"/>
</dbReference>
<dbReference type="PANTHER" id="PTHR23389:SF9">
    <property type="entry name" value="DNA LIGASE"/>
    <property type="match status" value="1"/>
</dbReference>
<dbReference type="CDD" id="cd17748">
    <property type="entry name" value="BRCT_DNA_ligase_like"/>
    <property type="match status" value="1"/>
</dbReference>
<dbReference type="KEGG" id="ipa:Isop_1161"/>
<feature type="binding site" evidence="14">
    <location>
        <position position="419"/>
    </location>
    <ligand>
        <name>Zn(2+)</name>
        <dbReference type="ChEBI" id="CHEBI:29105"/>
    </ligand>
</feature>
<evidence type="ECO:0000256" key="16">
    <source>
        <dbReference type="SAM" id="MobiDB-lite"/>
    </source>
</evidence>
<evidence type="ECO:0000256" key="15">
    <source>
        <dbReference type="RuleBase" id="RU000618"/>
    </source>
</evidence>
<keyword evidence="14" id="KW-0464">Manganese</keyword>
<keyword evidence="7 14" id="KW-0227">DNA damage</keyword>
<feature type="region of interest" description="Disordered" evidence="16">
    <location>
        <begin position="860"/>
        <end position="896"/>
    </location>
</feature>
<dbReference type="SUPFAM" id="SSF52113">
    <property type="entry name" value="BRCT domain"/>
    <property type="match status" value="1"/>
</dbReference>
<dbReference type="FunFam" id="2.40.50.140:FF:000012">
    <property type="entry name" value="DNA ligase"/>
    <property type="match status" value="1"/>
</dbReference>
<dbReference type="FunFam" id="1.10.287.610:FF:000002">
    <property type="entry name" value="DNA ligase"/>
    <property type="match status" value="1"/>
</dbReference>
<dbReference type="Pfam" id="PF03120">
    <property type="entry name" value="OB_DNA_ligase"/>
    <property type="match status" value="1"/>
</dbReference>
<comment type="cofactor">
    <cofactor evidence="14">
        <name>Mg(2+)</name>
        <dbReference type="ChEBI" id="CHEBI:18420"/>
    </cofactor>
    <cofactor evidence="14">
        <name>Mn(2+)</name>
        <dbReference type="ChEBI" id="CHEBI:29035"/>
    </cofactor>
</comment>
<dbReference type="GO" id="GO:0003911">
    <property type="term" value="F:DNA ligase (NAD+) activity"/>
    <property type="evidence" value="ECO:0007669"/>
    <property type="project" value="UniProtKB-UniRule"/>
</dbReference>
<keyword evidence="5 14" id="KW-0235">DNA replication</keyword>
<dbReference type="FunFam" id="1.10.150.20:FF:000006">
    <property type="entry name" value="DNA ligase"/>
    <property type="match status" value="1"/>
</dbReference>
<keyword evidence="4 14" id="KW-0436">Ligase</keyword>
<evidence type="ECO:0000259" key="17">
    <source>
        <dbReference type="PROSITE" id="PS50172"/>
    </source>
</evidence>
<feature type="binding site" evidence="14">
    <location>
        <position position="444"/>
    </location>
    <ligand>
        <name>Zn(2+)</name>
        <dbReference type="ChEBI" id="CHEBI:29105"/>
    </ligand>
</feature>
<dbReference type="InterPro" id="IPR001679">
    <property type="entry name" value="DNA_ligase"/>
</dbReference>
<evidence type="ECO:0000313" key="19">
    <source>
        <dbReference type="Proteomes" id="UP000008631"/>
    </source>
</evidence>
<dbReference type="PROSITE" id="PS50172">
    <property type="entry name" value="BRCT"/>
    <property type="match status" value="1"/>
</dbReference>
<dbReference type="Gene3D" id="3.30.470.30">
    <property type="entry name" value="DNA ligase/mRNA capping enzyme"/>
    <property type="match status" value="1"/>
</dbReference>
<evidence type="ECO:0000256" key="13">
    <source>
        <dbReference type="ARBA" id="ARBA00060881"/>
    </source>
</evidence>
<keyword evidence="8 14" id="KW-0862">Zinc</keyword>
<dbReference type="SMART" id="SM00292">
    <property type="entry name" value="BRCT"/>
    <property type="match status" value="1"/>
</dbReference>
<feature type="active site" description="N6-AMP-lysine intermediate" evidence="14">
    <location>
        <position position="125"/>
    </location>
</feature>
<evidence type="ECO:0000256" key="7">
    <source>
        <dbReference type="ARBA" id="ARBA00022763"/>
    </source>
</evidence>
<dbReference type="SUPFAM" id="SSF47781">
    <property type="entry name" value="RuvA domain 2-like"/>
    <property type="match status" value="1"/>
</dbReference>
<keyword evidence="10 14" id="KW-0520">NAD</keyword>
<evidence type="ECO:0000256" key="11">
    <source>
        <dbReference type="ARBA" id="ARBA00023204"/>
    </source>
</evidence>
<dbReference type="HAMAP" id="MF_01588">
    <property type="entry name" value="DNA_ligase_A"/>
    <property type="match status" value="1"/>
</dbReference>
<dbReference type="Pfam" id="PF14520">
    <property type="entry name" value="HHH_5"/>
    <property type="match status" value="1"/>
</dbReference>
<proteinExistence type="inferred from homology"/>
<feature type="binding site" evidence="14">
    <location>
        <begin position="91"/>
        <end position="92"/>
    </location>
    <ligand>
        <name>NAD(+)</name>
        <dbReference type="ChEBI" id="CHEBI:57540"/>
    </ligand>
</feature>
<evidence type="ECO:0000256" key="2">
    <source>
        <dbReference type="ARBA" id="ARBA00012722"/>
    </source>
</evidence>
<evidence type="ECO:0000256" key="9">
    <source>
        <dbReference type="ARBA" id="ARBA00022842"/>
    </source>
</evidence>
<evidence type="ECO:0000313" key="18">
    <source>
        <dbReference type="EMBL" id="ADV61748.1"/>
    </source>
</evidence>
<dbReference type="HOGENOM" id="CLU_007764_2_0_0"/>
<evidence type="ECO:0000256" key="12">
    <source>
        <dbReference type="ARBA" id="ARBA00034005"/>
    </source>
</evidence>
<dbReference type="PROSITE" id="PS01056">
    <property type="entry name" value="DNA_LIGASE_N2"/>
    <property type="match status" value="1"/>
</dbReference>
<dbReference type="Gene3D" id="3.40.50.10190">
    <property type="entry name" value="BRCT domain"/>
    <property type="match status" value="1"/>
</dbReference>
<dbReference type="CDD" id="cd00114">
    <property type="entry name" value="LIGANc"/>
    <property type="match status" value="1"/>
</dbReference>
<dbReference type="Pfam" id="PF12826">
    <property type="entry name" value="HHH_2"/>
    <property type="match status" value="1"/>
</dbReference>